<dbReference type="PANTHER" id="PTHR42643">
    <property type="entry name" value="IONOTROPIC RECEPTOR 20A-RELATED"/>
    <property type="match status" value="1"/>
</dbReference>
<feature type="chain" id="PRO_5044561424" description="Ionotropic glutamate receptor C-terminal domain-containing protein" evidence="9">
    <location>
        <begin position="23"/>
        <end position="616"/>
    </location>
</feature>
<dbReference type="SUPFAM" id="SSF53850">
    <property type="entry name" value="Periplasmic binding protein-like II"/>
    <property type="match status" value="1"/>
</dbReference>
<accession>A0A1I8NA25</accession>
<evidence type="ECO:0000313" key="10">
    <source>
        <dbReference type="EnsemblMetazoa" id="MDOA013121-PA"/>
    </source>
</evidence>
<comment type="subcellular location">
    <subcellularLocation>
        <location evidence="1">Cell membrane</location>
        <topology evidence="1">Multi-pass membrane protein</topology>
    </subcellularLocation>
</comment>
<feature type="transmembrane region" description="Helical" evidence="8">
    <location>
        <begin position="393"/>
        <end position="413"/>
    </location>
</feature>
<dbReference type="VEuPathDB" id="VectorBase:MDOA013121"/>
<feature type="signal peptide" evidence="9">
    <location>
        <begin position="1"/>
        <end position="22"/>
    </location>
</feature>
<proteinExistence type="predicted"/>
<dbReference type="InterPro" id="IPR052192">
    <property type="entry name" value="Insect_Ionotropic_Sensory_Rcpt"/>
</dbReference>
<dbReference type="VEuPathDB" id="VectorBase:MDOMA2_002653"/>
<evidence type="ECO:0000256" key="2">
    <source>
        <dbReference type="ARBA" id="ARBA00022475"/>
    </source>
</evidence>
<keyword evidence="9" id="KW-0732">Signal</keyword>
<dbReference type="eggNOG" id="ENOG502T85Z">
    <property type="taxonomic scope" value="Eukaryota"/>
</dbReference>
<name>A0A1I8NA25_MUSDO</name>
<sequence>MNVRKLIIAILGLSCFPSPSLPWNDTFIANFILKLYPVLKAQGNIWFLSQLMTTQHTEHLDRFIKRIQDGSGEAQYVWNNRSDVRIIRTASKRNSVAFVLTTGPDDPVMHVHSRVMTGRHFYFSVFIYVPKVHDFREIERLAHLLYLGSFANSMVYYQQPNGQNELAGTEQFPHFQMINLTDFTVYVRRQFQKVMSANQDVAGYKFYTPLRQDLPHVIKYHDKMGRLQLQGTAFRILEDFIDSLNGSIAEYEMPRDNYGYEVVNMKEVLDLVRSRKIDLAAHAYALYHTDDDLDKSYPIMVVKWCLMVPLQNSISTFLYILQPFGWKVWCILLLVFSGLLSLDFLRIFLDSLIFKELRMKFPSQLSDAWLEDFCHIICITAPKAIKVATLKRFLYYATLFFFSFFLSANYTSYLGSFLTVSLFRAQINTMEDLIQAQLPVMIIDYELEFLLSEGFHMPEEFGKLIRPVDSHTFVAHQIQFNKSFAYFVTDDTWHFLDEAQKHLKQKVFKFSDICFGSYHLAYPIQMDSAVWRDLEYFLFRTHSNGLLQKYEHETFQYAVAAGFIKRLAETQEHSSAGLEHLRLLFIIWGLLCGMGLFCLVIEICIHKYRHYKILKF</sequence>
<dbReference type="AlphaFoldDB" id="A0A1I8NA25"/>
<evidence type="ECO:0008006" key="11">
    <source>
        <dbReference type="Google" id="ProtNLM"/>
    </source>
</evidence>
<evidence type="ECO:0000256" key="3">
    <source>
        <dbReference type="ARBA" id="ARBA00022692"/>
    </source>
</evidence>
<dbReference type="OrthoDB" id="7955835at2759"/>
<feature type="transmembrane region" description="Helical" evidence="8">
    <location>
        <begin position="326"/>
        <end position="349"/>
    </location>
</feature>
<dbReference type="EnsemblMetazoa" id="MDOA013121-RA">
    <property type="protein sequence ID" value="MDOA013121-PA"/>
    <property type="gene ID" value="MDOA013121"/>
</dbReference>
<dbReference type="KEGG" id="mde:101891809"/>
<organism evidence="10">
    <name type="scientific">Musca domestica</name>
    <name type="common">House fly</name>
    <dbReference type="NCBI Taxonomy" id="7370"/>
    <lineage>
        <taxon>Eukaryota</taxon>
        <taxon>Metazoa</taxon>
        <taxon>Ecdysozoa</taxon>
        <taxon>Arthropoda</taxon>
        <taxon>Hexapoda</taxon>
        <taxon>Insecta</taxon>
        <taxon>Pterygota</taxon>
        <taxon>Neoptera</taxon>
        <taxon>Endopterygota</taxon>
        <taxon>Diptera</taxon>
        <taxon>Brachycera</taxon>
        <taxon>Muscomorpha</taxon>
        <taxon>Muscoidea</taxon>
        <taxon>Muscidae</taxon>
        <taxon>Musca</taxon>
    </lineage>
</organism>
<gene>
    <name evidence="10" type="primary">101891809</name>
</gene>
<keyword evidence="7" id="KW-0325">Glycoprotein</keyword>
<dbReference type="PANTHER" id="PTHR42643:SF41">
    <property type="entry name" value="IONOTROPIC RECEPTOR 20A-RELATED"/>
    <property type="match status" value="1"/>
</dbReference>
<dbReference type="RefSeq" id="XP_005181643.2">
    <property type="nucleotide sequence ID" value="XM_005181586.2"/>
</dbReference>
<evidence type="ECO:0000256" key="7">
    <source>
        <dbReference type="ARBA" id="ARBA00023180"/>
    </source>
</evidence>
<keyword evidence="6" id="KW-0675">Receptor</keyword>
<evidence type="ECO:0000256" key="1">
    <source>
        <dbReference type="ARBA" id="ARBA00004651"/>
    </source>
</evidence>
<evidence type="ECO:0000256" key="9">
    <source>
        <dbReference type="SAM" id="SignalP"/>
    </source>
</evidence>
<evidence type="ECO:0000256" key="4">
    <source>
        <dbReference type="ARBA" id="ARBA00022989"/>
    </source>
</evidence>
<feature type="transmembrane region" description="Helical" evidence="8">
    <location>
        <begin position="583"/>
        <end position="605"/>
    </location>
</feature>
<evidence type="ECO:0000256" key="5">
    <source>
        <dbReference type="ARBA" id="ARBA00023136"/>
    </source>
</evidence>
<evidence type="ECO:0000256" key="6">
    <source>
        <dbReference type="ARBA" id="ARBA00023170"/>
    </source>
</evidence>
<keyword evidence="2" id="KW-1003">Cell membrane</keyword>
<dbReference type="GO" id="GO:0005886">
    <property type="term" value="C:plasma membrane"/>
    <property type="evidence" value="ECO:0007669"/>
    <property type="project" value="UniProtKB-SubCell"/>
</dbReference>
<protein>
    <recommendedName>
        <fullName evidence="11">Ionotropic glutamate receptor C-terminal domain-containing protein</fullName>
    </recommendedName>
</protein>
<evidence type="ECO:0000256" key="8">
    <source>
        <dbReference type="SAM" id="Phobius"/>
    </source>
</evidence>
<reference evidence="10" key="1">
    <citation type="submission" date="2020-05" db="UniProtKB">
        <authorList>
            <consortium name="EnsemblMetazoa"/>
        </authorList>
    </citation>
    <scope>IDENTIFICATION</scope>
    <source>
        <strain evidence="10">Aabys</strain>
    </source>
</reference>
<keyword evidence="4 8" id="KW-1133">Transmembrane helix</keyword>
<keyword evidence="5 8" id="KW-0472">Membrane</keyword>
<keyword evidence="3 8" id="KW-0812">Transmembrane</keyword>